<feature type="binding site" evidence="9">
    <location>
        <position position="457"/>
    </location>
    <ligand>
        <name>Zn(2+)</name>
        <dbReference type="ChEBI" id="CHEBI:29105"/>
        <note>catalytic</note>
    </ligand>
</feature>
<dbReference type="Gene3D" id="1.10.390.10">
    <property type="entry name" value="Neutral Protease Domain 2"/>
    <property type="match status" value="1"/>
</dbReference>
<name>A0AA38HFE9_9TREE</name>
<dbReference type="Gene3D" id="2.60.40.1730">
    <property type="entry name" value="tricorn interacting facor f3 domain"/>
    <property type="match status" value="1"/>
</dbReference>
<dbReference type="Proteomes" id="UP001164286">
    <property type="component" value="Unassembled WGS sequence"/>
</dbReference>
<evidence type="ECO:0000256" key="3">
    <source>
        <dbReference type="ARBA" id="ARBA00022670"/>
    </source>
</evidence>
<keyword evidence="4 9" id="KW-0479">Metal-binding</keyword>
<accession>A0AA38HFE9</accession>
<evidence type="ECO:0000256" key="7">
    <source>
        <dbReference type="ARBA" id="ARBA00023049"/>
    </source>
</evidence>
<dbReference type="Pfam" id="PF11838">
    <property type="entry name" value="ERAP1_C"/>
    <property type="match status" value="1"/>
</dbReference>
<feature type="binding site" evidence="9">
    <location>
        <position position="434"/>
    </location>
    <ligand>
        <name>Zn(2+)</name>
        <dbReference type="ChEBI" id="CHEBI:29105"/>
        <note>catalytic</note>
    </ligand>
</feature>
<evidence type="ECO:0000256" key="2">
    <source>
        <dbReference type="ARBA" id="ARBA00022438"/>
    </source>
</evidence>
<protein>
    <recommendedName>
        <fullName evidence="11">Aminopeptidase</fullName>
        <ecNumber evidence="11">3.4.11.-</ecNumber>
    </recommendedName>
</protein>
<keyword evidence="3 11" id="KW-0645">Protease</keyword>
<keyword evidence="6 9" id="KW-0862">Zinc</keyword>
<dbReference type="EMBL" id="JAKWFO010000003">
    <property type="protein sequence ID" value="KAI9637946.1"/>
    <property type="molecule type" value="Genomic_DNA"/>
</dbReference>
<dbReference type="PANTHER" id="PTHR11533">
    <property type="entry name" value="PROTEASE M1 ZINC METALLOPROTEASE"/>
    <property type="match status" value="1"/>
</dbReference>
<dbReference type="FunFam" id="2.60.40.1910:FF:000004">
    <property type="entry name" value="Aminopeptidase"/>
    <property type="match status" value="1"/>
</dbReference>
<reference evidence="15" key="1">
    <citation type="journal article" date="2022" name="G3 (Bethesda)">
        <title>High quality genome of the basidiomycete yeast Dioszegia hungarica PDD-24b-2 isolated from cloud water.</title>
        <authorList>
            <person name="Jarrige D."/>
            <person name="Haridas S."/>
            <person name="Bleykasten-Grosshans C."/>
            <person name="Joly M."/>
            <person name="Nadalig T."/>
            <person name="Sancelme M."/>
            <person name="Vuilleumier S."/>
            <person name="Grigoriev I.V."/>
            <person name="Amato P."/>
            <person name="Bringel F."/>
        </authorList>
    </citation>
    <scope>NUCLEOTIDE SEQUENCE</scope>
    <source>
        <strain evidence="15">PDD-24b-2</strain>
    </source>
</reference>
<evidence type="ECO:0000259" key="14">
    <source>
        <dbReference type="Pfam" id="PF17900"/>
    </source>
</evidence>
<dbReference type="InterPro" id="IPR050344">
    <property type="entry name" value="Peptidase_M1_aminopeptidases"/>
</dbReference>
<comment type="cofactor">
    <cofactor evidence="9 11">
        <name>Zn(2+)</name>
        <dbReference type="ChEBI" id="CHEBI:29105"/>
    </cofactor>
    <text evidence="9 11">Binds 1 zinc ion per subunit.</text>
</comment>
<keyword evidence="16" id="KW-1185">Reference proteome</keyword>
<feature type="domain" description="ERAP1-like C-terminal" evidence="13">
    <location>
        <begin position="658"/>
        <end position="973"/>
    </location>
</feature>
<keyword evidence="2 11" id="KW-0031">Aminopeptidase</keyword>
<dbReference type="GO" id="GO:0016020">
    <property type="term" value="C:membrane"/>
    <property type="evidence" value="ECO:0007669"/>
    <property type="project" value="TreeGrafter"/>
</dbReference>
<dbReference type="GO" id="GO:0006508">
    <property type="term" value="P:proteolysis"/>
    <property type="evidence" value="ECO:0007669"/>
    <property type="project" value="UniProtKB-KW"/>
</dbReference>
<evidence type="ECO:0000256" key="8">
    <source>
        <dbReference type="PIRSR" id="PIRSR634016-1"/>
    </source>
</evidence>
<evidence type="ECO:0000256" key="4">
    <source>
        <dbReference type="ARBA" id="ARBA00022723"/>
    </source>
</evidence>
<evidence type="ECO:0000313" key="15">
    <source>
        <dbReference type="EMBL" id="KAI9637946.1"/>
    </source>
</evidence>
<dbReference type="SUPFAM" id="SSF55486">
    <property type="entry name" value="Metalloproteases ('zincins'), catalytic domain"/>
    <property type="match status" value="1"/>
</dbReference>
<gene>
    <name evidence="15" type="ORF">MKK02DRAFT_31482</name>
</gene>
<dbReference type="Pfam" id="PF17900">
    <property type="entry name" value="Peptidase_M1_N"/>
    <property type="match status" value="1"/>
</dbReference>
<feature type="binding site" evidence="9">
    <location>
        <position position="438"/>
    </location>
    <ligand>
        <name>Zn(2+)</name>
        <dbReference type="ChEBI" id="CHEBI:29105"/>
        <note>catalytic</note>
    </ligand>
</feature>
<dbReference type="GO" id="GO:0042277">
    <property type="term" value="F:peptide binding"/>
    <property type="evidence" value="ECO:0007669"/>
    <property type="project" value="TreeGrafter"/>
</dbReference>
<evidence type="ECO:0000256" key="6">
    <source>
        <dbReference type="ARBA" id="ARBA00022833"/>
    </source>
</evidence>
<evidence type="ECO:0000256" key="9">
    <source>
        <dbReference type="PIRSR" id="PIRSR634016-3"/>
    </source>
</evidence>
<keyword evidence="7 11" id="KW-0482">Metalloprotease</keyword>
<dbReference type="AlphaFoldDB" id="A0AA38HFE9"/>
<dbReference type="PANTHER" id="PTHR11533:SF174">
    <property type="entry name" value="PUROMYCIN-SENSITIVE AMINOPEPTIDASE-RELATED"/>
    <property type="match status" value="1"/>
</dbReference>
<dbReference type="GO" id="GO:0043171">
    <property type="term" value="P:peptide catabolic process"/>
    <property type="evidence" value="ECO:0007669"/>
    <property type="project" value="TreeGrafter"/>
</dbReference>
<feature type="site" description="Transition state stabilizer" evidence="10">
    <location>
        <position position="521"/>
    </location>
</feature>
<dbReference type="GO" id="GO:0008270">
    <property type="term" value="F:zinc ion binding"/>
    <property type="evidence" value="ECO:0007669"/>
    <property type="project" value="UniProtKB-UniRule"/>
</dbReference>
<evidence type="ECO:0000256" key="5">
    <source>
        <dbReference type="ARBA" id="ARBA00022801"/>
    </source>
</evidence>
<dbReference type="FunFam" id="1.10.390.10:FF:000006">
    <property type="entry name" value="Puromycin-sensitive aminopeptidase"/>
    <property type="match status" value="1"/>
</dbReference>
<dbReference type="Pfam" id="PF01433">
    <property type="entry name" value="Peptidase_M1"/>
    <property type="match status" value="1"/>
</dbReference>
<dbReference type="GO" id="GO:0005615">
    <property type="term" value="C:extracellular space"/>
    <property type="evidence" value="ECO:0007669"/>
    <property type="project" value="TreeGrafter"/>
</dbReference>
<sequence length="996" mass="110563">MLLRPITRSIAFVRPTRSILSATPKRLFAARTSITPPFKPASSKDFIRSRTMCFCHSGVEGAEPMSGGASASASEMKPVDYRLPTDVVPKHYDIAVKTDLLSSPPSFSGEAIITLDITSDTSTLVFNAHKALNITHVAISSNDLKTSSTVVIPVDQLTFDEEQERGKIDLSKLPGGGLKAGSKGVKVWMRFEDELKGNMVGYYKSEGSTDEATGKKQIYALTQFEPTAARKAFPCWDEPLVKSTFSLSMIAREENTVLANMPEVSSNPWKPQSGASPEGALSDSYELGSLLAGGSSSGKTESSEGQWKIAKFEKTPPMSTYLVAYACGEFASLHSEHKSKLTGKTIPLRIFATHDQIKQAQFGLDIKKWALPVYEEIFDIPYALPKLDTLVAHDFDAGAMENWGLITGRTTAYLYDPEKSSLTAKKRVATVQCHELAHMWFGDIVTMKWWDNLWLNEAFATLMGELVIPDRIWPEWHVRAAFLNDHLTAALSLDSQRSSHPIEVDCPDANSVNQIFDSISYSKGASVLRMISAVVGEDKFLKGVSIYLKKHLYGNAETKDLWAGVSEASGMDVASIMANWTLKVGFPVISVDEQGDGKIKVTQNRFLSTGDVKPEEDETLWWVPLEVKTLSGGKSSIDHKAVLSERSTTIDVGKADNFKLNAETVGVYRVKYSPERLTKLGKDAAQFSIEDRVGLIADATTLARAGYAKTSGSLNLVAELSKTEKEFLPLSQIGGALGRLSAVWWEQPEHIRNAINKLRLDVFRPIVDRMGYEHGADDTPDVKELRELAVSTAAAAEDAAVLKELRDRFEPFLANNDDSRIPPDLQRSIYVNAVRHGGEKEYEKMLEVFKKPANPSTKVDAMYALCSAKDKALLERTFKMLDDGSVKDQDIYIFAFGLAQNRHSRRDMTAWFKEHYDELVKRFADSYGISHLIKGSFNSLTSYDDLKDAKAFFADKDVRKFKLSVSQTYDSMQAAADWLARDSKDVEQWLKENKYL</sequence>
<feature type="domain" description="Peptidase M1 membrane alanine aminopeptidase" evidence="12">
    <location>
        <begin position="363"/>
        <end position="580"/>
    </location>
</feature>
<comment type="similarity">
    <text evidence="1 11">Belongs to the peptidase M1 family.</text>
</comment>
<dbReference type="EC" id="3.4.11.-" evidence="11"/>
<evidence type="ECO:0000256" key="1">
    <source>
        <dbReference type="ARBA" id="ARBA00010136"/>
    </source>
</evidence>
<dbReference type="GO" id="GO:0070006">
    <property type="term" value="F:metalloaminopeptidase activity"/>
    <property type="evidence" value="ECO:0007669"/>
    <property type="project" value="TreeGrafter"/>
</dbReference>
<evidence type="ECO:0000259" key="13">
    <source>
        <dbReference type="Pfam" id="PF11838"/>
    </source>
</evidence>
<dbReference type="CDD" id="cd09601">
    <property type="entry name" value="M1_APN-Q_like"/>
    <property type="match status" value="1"/>
</dbReference>
<feature type="active site" description="Proton acceptor" evidence="8">
    <location>
        <position position="435"/>
    </location>
</feature>
<dbReference type="InterPro" id="IPR024571">
    <property type="entry name" value="ERAP1-like_C_dom"/>
</dbReference>
<proteinExistence type="inferred from homology"/>
<comment type="caution">
    <text evidence="15">The sequence shown here is derived from an EMBL/GenBank/DDBJ whole genome shotgun (WGS) entry which is preliminary data.</text>
</comment>
<dbReference type="InterPro" id="IPR027268">
    <property type="entry name" value="Peptidase_M4/M1_CTD_sf"/>
</dbReference>
<feature type="domain" description="Aminopeptidase N-like N-terminal" evidence="14">
    <location>
        <begin position="88"/>
        <end position="268"/>
    </location>
</feature>
<dbReference type="InterPro" id="IPR034016">
    <property type="entry name" value="M1_APN-typ"/>
</dbReference>
<dbReference type="InterPro" id="IPR042097">
    <property type="entry name" value="Aminopeptidase_N-like_N_sf"/>
</dbReference>
<evidence type="ECO:0000259" key="12">
    <source>
        <dbReference type="Pfam" id="PF01433"/>
    </source>
</evidence>
<dbReference type="FunFam" id="1.25.50.20:FF:000002">
    <property type="entry name" value="Aminopeptidase"/>
    <property type="match status" value="1"/>
</dbReference>
<keyword evidence="5 11" id="KW-0378">Hydrolase</keyword>
<dbReference type="Gene3D" id="1.25.50.20">
    <property type="match status" value="1"/>
</dbReference>
<dbReference type="GO" id="GO:0005737">
    <property type="term" value="C:cytoplasm"/>
    <property type="evidence" value="ECO:0007669"/>
    <property type="project" value="TreeGrafter"/>
</dbReference>
<dbReference type="GeneID" id="77727511"/>
<evidence type="ECO:0000256" key="10">
    <source>
        <dbReference type="PIRSR" id="PIRSR634016-4"/>
    </source>
</evidence>
<evidence type="ECO:0000256" key="11">
    <source>
        <dbReference type="RuleBase" id="RU364040"/>
    </source>
</evidence>
<organism evidence="15 16">
    <name type="scientific">Dioszegia hungarica</name>
    <dbReference type="NCBI Taxonomy" id="4972"/>
    <lineage>
        <taxon>Eukaryota</taxon>
        <taxon>Fungi</taxon>
        <taxon>Dikarya</taxon>
        <taxon>Basidiomycota</taxon>
        <taxon>Agaricomycotina</taxon>
        <taxon>Tremellomycetes</taxon>
        <taxon>Tremellales</taxon>
        <taxon>Bulleribasidiaceae</taxon>
        <taxon>Dioszegia</taxon>
    </lineage>
</organism>
<dbReference type="SUPFAM" id="SSF63737">
    <property type="entry name" value="Leukotriene A4 hydrolase N-terminal domain"/>
    <property type="match status" value="1"/>
</dbReference>
<dbReference type="Gene3D" id="2.60.40.1910">
    <property type="match status" value="1"/>
</dbReference>
<evidence type="ECO:0000313" key="16">
    <source>
        <dbReference type="Proteomes" id="UP001164286"/>
    </source>
</evidence>
<dbReference type="InterPro" id="IPR045357">
    <property type="entry name" value="Aminopeptidase_N-like_N"/>
</dbReference>
<dbReference type="RefSeq" id="XP_052947723.1">
    <property type="nucleotide sequence ID" value="XM_053088306.1"/>
</dbReference>
<dbReference type="InterPro" id="IPR014782">
    <property type="entry name" value="Peptidase_M1_dom"/>
</dbReference>